<dbReference type="Proteomes" id="UP000010475">
    <property type="component" value="Chromosome"/>
</dbReference>
<organism evidence="1 2">
    <name type="scientific">Cylindrospermum stagnale PCC 7417</name>
    <dbReference type="NCBI Taxonomy" id="56107"/>
    <lineage>
        <taxon>Bacteria</taxon>
        <taxon>Bacillati</taxon>
        <taxon>Cyanobacteriota</taxon>
        <taxon>Cyanophyceae</taxon>
        <taxon>Nostocales</taxon>
        <taxon>Nostocaceae</taxon>
        <taxon>Cylindrospermum</taxon>
    </lineage>
</organism>
<dbReference type="KEGG" id="csg:Cylst_2281"/>
<sequence>MANIKVNDIKPAGAELFTDSESFFDELNESDLNKLIGGLNSTFAYTCTGAAGCRRQPLRR</sequence>
<accession>K9WXI2</accession>
<evidence type="ECO:0000313" key="1">
    <source>
        <dbReference type="EMBL" id="AFZ24511.1"/>
    </source>
</evidence>
<dbReference type="RefSeq" id="WP_015207765.1">
    <property type="nucleotide sequence ID" value="NC_019757.1"/>
</dbReference>
<dbReference type="STRING" id="56107.Cylst_2281"/>
<reference evidence="1 2" key="1">
    <citation type="submission" date="2012-06" db="EMBL/GenBank/DDBJ databases">
        <title>Finished chromosome of genome of Cylindrospermum stagnale PCC 7417.</title>
        <authorList>
            <consortium name="US DOE Joint Genome Institute"/>
            <person name="Gugger M."/>
            <person name="Coursin T."/>
            <person name="Rippka R."/>
            <person name="Tandeau De Marsac N."/>
            <person name="Huntemann M."/>
            <person name="Wei C.-L."/>
            <person name="Han J."/>
            <person name="Detter J.C."/>
            <person name="Han C."/>
            <person name="Tapia R."/>
            <person name="Chen A."/>
            <person name="Kyrpides N."/>
            <person name="Mavromatis K."/>
            <person name="Markowitz V."/>
            <person name="Szeto E."/>
            <person name="Ivanova N."/>
            <person name="Pagani I."/>
            <person name="Pati A."/>
            <person name="Goodwin L."/>
            <person name="Nordberg H.P."/>
            <person name="Cantor M.N."/>
            <person name="Hua S.X."/>
            <person name="Woyke T."/>
            <person name="Kerfeld C.A."/>
        </authorList>
    </citation>
    <scope>NUCLEOTIDE SEQUENCE [LARGE SCALE GENOMIC DNA]</scope>
    <source>
        <strain evidence="1 2">PCC 7417</strain>
    </source>
</reference>
<dbReference type="AlphaFoldDB" id="K9WXI2"/>
<dbReference type="OrthoDB" id="427149at2"/>
<dbReference type="HOGENOM" id="CLU_201163_1_0_3"/>
<dbReference type="EMBL" id="CP003642">
    <property type="protein sequence ID" value="AFZ24511.1"/>
    <property type="molecule type" value="Genomic_DNA"/>
</dbReference>
<name>K9WXI2_9NOST</name>
<gene>
    <name evidence="1" type="ORF">Cylst_2281</name>
</gene>
<evidence type="ECO:0000313" key="2">
    <source>
        <dbReference type="Proteomes" id="UP000010475"/>
    </source>
</evidence>
<keyword evidence="2" id="KW-1185">Reference proteome</keyword>
<proteinExistence type="predicted"/>
<protein>
    <submittedName>
        <fullName evidence="1">Uncharacterized protein</fullName>
    </submittedName>
</protein>